<keyword evidence="1" id="KW-1133">Transmembrane helix</keyword>
<reference evidence="2 3" key="1">
    <citation type="submission" date="2017-01" db="EMBL/GenBank/DDBJ databases">
        <authorList>
            <person name="Mah S.A."/>
            <person name="Swanson W.J."/>
            <person name="Moy G.W."/>
            <person name="Vacquier V.D."/>
        </authorList>
    </citation>
    <scope>NUCLEOTIDE SEQUENCE [LARGE SCALE GENOMIC DNA]</scope>
    <source>
        <strain evidence="2">PDD-32b-74</strain>
    </source>
</reference>
<feature type="transmembrane region" description="Helical" evidence="1">
    <location>
        <begin position="61"/>
        <end position="78"/>
    </location>
</feature>
<evidence type="ECO:0000313" key="2">
    <source>
        <dbReference type="EMBL" id="OUM04993.1"/>
    </source>
</evidence>
<name>A0A244EKI7_PSESX</name>
<dbReference type="AlphaFoldDB" id="A0A244EKI7"/>
<sequence length="116" mass="12522">MTNIEPGLLGIAIFLPMIFSLLVIAYVAHTHVDRIEAQLSKSSFVSTNRKALSAGGLPGKLIRISSIAFLLVFPALSARRGLADADELNRFPSNLKRALLIPWTALLICAVALIIL</sequence>
<feature type="transmembrane region" description="Helical" evidence="1">
    <location>
        <begin position="98"/>
        <end position="115"/>
    </location>
</feature>
<keyword evidence="1" id="KW-0812">Transmembrane</keyword>
<evidence type="ECO:0000256" key="1">
    <source>
        <dbReference type="SAM" id="Phobius"/>
    </source>
</evidence>
<dbReference type="OrthoDB" id="7033444at2"/>
<protein>
    <submittedName>
        <fullName evidence="2">Uncharacterized protein</fullName>
    </submittedName>
</protein>
<evidence type="ECO:0000313" key="3">
    <source>
        <dbReference type="Proteomes" id="UP000195128"/>
    </source>
</evidence>
<proteinExistence type="predicted"/>
<comment type="caution">
    <text evidence="2">The sequence shown here is derived from an EMBL/GenBank/DDBJ whole genome shotgun (WGS) entry which is preliminary data.</text>
</comment>
<dbReference type="EMBL" id="MTSA01000023">
    <property type="protein sequence ID" value="OUM04993.1"/>
    <property type="molecule type" value="Genomic_DNA"/>
</dbReference>
<gene>
    <name evidence="2" type="ORF">BW686_23285</name>
</gene>
<keyword evidence="1" id="KW-0472">Membrane</keyword>
<feature type="transmembrane region" description="Helical" evidence="1">
    <location>
        <begin position="7"/>
        <end position="28"/>
    </location>
</feature>
<organism evidence="2 3">
    <name type="scientific">Pseudomonas syringae</name>
    <dbReference type="NCBI Taxonomy" id="317"/>
    <lineage>
        <taxon>Bacteria</taxon>
        <taxon>Pseudomonadati</taxon>
        <taxon>Pseudomonadota</taxon>
        <taxon>Gammaproteobacteria</taxon>
        <taxon>Pseudomonadales</taxon>
        <taxon>Pseudomonadaceae</taxon>
        <taxon>Pseudomonas</taxon>
    </lineage>
</organism>
<accession>A0A244EKI7</accession>
<dbReference type="Proteomes" id="UP000195128">
    <property type="component" value="Unassembled WGS sequence"/>
</dbReference>